<name>A0A4Y9F8X1_9MICC</name>
<sequence>MHFRSSVDRVLAWWLLGVLAALLIALASLALINRLVYGPQGQVRAYFAAVREGDGSKALGILGAQVPDASAAMLDGDALQASFAGLKDLSTETVTVTDGGERATVTVTYTLDGQAGSTNFHLHKVGSHWGVFDQWQIDAGELPTIEITSNSVEAATLNNTKVAVEGGTRKFAVLYPGSYTVTYESALYTAGSQTVDVTAPSSEPSTLAVELTPSETAVTSVQQQIKTYLDTCAAQSSLYPTGCPFEYDFSGRVDGDVTWLVTEYPQPEVTLAGGKWALGKSSGEAEISFTELDLYTGKTQQVTETVPFTLAGSLSASGETLTFTPAD</sequence>
<keyword evidence="1" id="KW-1133">Transmembrane helix</keyword>
<gene>
    <name evidence="2" type="ORF">E4U03_01460</name>
</gene>
<dbReference type="OrthoDB" id="3818356at2"/>
<dbReference type="AlphaFoldDB" id="A0A4Y9F8X1"/>
<evidence type="ECO:0000256" key="1">
    <source>
        <dbReference type="SAM" id="Phobius"/>
    </source>
</evidence>
<evidence type="ECO:0000313" key="2">
    <source>
        <dbReference type="EMBL" id="TFU24032.1"/>
    </source>
</evidence>
<protein>
    <recommendedName>
        <fullName evidence="4">DUF4878 domain-containing protein</fullName>
    </recommendedName>
</protein>
<dbReference type="Proteomes" id="UP000297951">
    <property type="component" value="Unassembled WGS sequence"/>
</dbReference>
<keyword evidence="1" id="KW-0812">Transmembrane</keyword>
<evidence type="ECO:0000313" key="3">
    <source>
        <dbReference type="Proteomes" id="UP000297951"/>
    </source>
</evidence>
<proteinExistence type="predicted"/>
<reference evidence="2 3" key="1">
    <citation type="submission" date="2019-03" db="EMBL/GenBank/DDBJ databases">
        <title>Diversity of the mouse oral microbiome.</title>
        <authorList>
            <person name="Joseph S."/>
            <person name="Aduse-Opoku J."/>
            <person name="Curtis M."/>
            <person name="Wade W."/>
            <person name="Hashim A."/>
        </authorList>
    </citation>
    <scope>NUCLEOTIDE SEQUENCE [LARGE SCALE GENOMIC DNA]</scope>
    <source>
        <strain evidence="3">irhom_31</strain>
    </source>
</reference>
<comment type="caution">
    <text evidence="2">The sequence shown here is derived from an EMBL/GenBank/DDBJ whole genome shotgun (WGS) entry which is preliminary data.</text>
</comment>
<evidence type="ECO:0008006" key="4">
    <source>
        <dbReference type="Google" id="ProtNLM"/>
    </source>
</evidence>
<feature type="transmembrane region" description="Helical" evidence="1">
    <location>
        <begin position="12"/>
        <end position="32"/>
    </location>
</feature>
<organism evidence="2 3">
    <name type="scientific">Rothia nasimurium</name>
    <dbReference type="NCBI Taxonomy" id="85336"/>
    <lineage>
        <taxon>Bacteria</taxon>
        <taxon>Bacillati</taxon>
        <taxon>Actinomycetota</taxon>
        <taxon>Actinomycetes</taxon>
        <taxon>Micrococcales</taxon>
        <taxon>Micrococcaceae</taxon>
        <taxon>Rothia</taxon>
    </lineage>
</organism>
<keyword evidence="1" id="KW-0472">Membrane</keyword>
<dbReference type="EMBL" id="SPQC01000003">
    <property type="protein sequence ID" value="TFU24032.1"/>
    <property type="molecule type" value="Genomic_DNA"/>
</dbReference>
<accession>A0A4Y9F8X1</accession>
<dbReference type="STRING" id="85336.A7979_08580"/>